<protein>
    <submittedName>
        <fullName evidence="1">Gliding motility-associated C-terminal domain-containing protein</fullName>
    </submittedName>
</protein>
<dbReference type="InterPro" id="IPR026341">
    <property type="entry name" value="T9SS_type_B"/>
</dbReference>
<dbReference type="RefSeq" id="WP_147169547.1">
    <property type="nucleotide sequence ID" value="NZ_VOOR01000081.1"/>
</dbReference>
<dbReference type="AlphaFoldDB" id="A0A5C6RFP8"/>
<dbReference type="OrthoDB" id="5726170at2"/>
<sequence length="431" mass="46149">QVDVDIPPKPAALPDTLKYCVGDSGEIVLEDYSFAYFWKNEAGDIVAENGPLNIPTTDAGNFAYYFEAYNGCGSFRDTVTVFVVEEGAIVIQPDETIVVCNNDPLTLTVNAPLADCVVWLDENSTAIDTGAQVTVIPQPGNNIYVATLPGLACVTADTAEVVFIPDDFEVQVTASAAEVCLGTTVSLTAAILPPNNVTVVTWYDSGFNFLGEGLSIEATPTVSGIQTYIAVAENGCTVDTAMLDILVEELMLDLSVSAETICNGEEVTLSVSGCDDCTYSWSPEGALSAPDMATTQAFPDVTTTYEVIVAGAVCTDTLSTVVTVEECLDCNVDLIFIADAFTPDGDGNNDLVCVRSEVLNQFESVELMIYNRWGQEVYQSEEMSSLCWDGTFAGEALPPDVYGYVLRIVCPPTDTQPRTENVLKGNITLLR</sequence>
<name>A0A5C6RFP8_9BACT</name>
<dbReference type="NCBIfam" id="TIGR04131">
    <property type="entry name" value="Bac_Flav_CTERM"/>
    <property type="match status" value="1"/>
</dbReference>
<dbReference type="Proteomes" id="UP000321580">
    <property type="component" value="Unassembled WGS sequence"/>
</dbReference>
<dbReference type="EMBL" id="VOOR01000081">
    <property type="protein sequence ID" value="TXB60089.1"/>
    <property type="molecule type" value="Genomic_DNA"/>
</dbReference>
<feature type="non-terminal residue" evidence="1">
    <location>
        <position position="1"/>
    </location>
</feature>
<proteinExistence type="predicted"/>
<organism evidence="1 2">
    <name type="scientific">Phaeodactylibacter luteus</name>
    <dbReference type="NCBI Taxonomy" id="1564516"/>
    <lineage>
        <taxon>Bacteria</taxon>
        <taxon>Pseudomonadati</taxon>
        <taxon>Bacteroidota</taxon>
        <taxon>Saprospiria</taxon>
        <taxon>Saprospirales</taxon>
        <taxon>Haliscomenobacteraceae</taxon>
        <taxon>Phaeodactylibacter</taxon>
    </lineage>
</organism>
<evidence type="ECO:0000313" key="2">
    <source>
        <dbReference type="Proteomes" id="UP000321580"/>
    </source>
</evidence>
<gene>
    <name evidence="1" type="ORF">FRY97_20770</name>
</gene>
<reference evidence="1 2" key="1">
    <citation type="submission" date="2019-08" db="EMBL/GenBank/DDBJ databases">
        <title>Genome of Phaeodactylibacter luteus.</title>
        <authorList>
            <person name="Bowman J.P."/>
        </authorList>
    </citation>
    <scope>NUCLEOTIDE SEQUENCE [LARGE SCALE GENOMIC DNA]</scope>
    <source>
        <strain evidence="1 2">KCTC 42180</strain>
    </source>
</reference>
<dbReference type="Pfam" id="PF13585">
    <property type="entry name" value="CHU_C"/>
    <property type="match status" value="1"/>
</dbReference>
<comment type="caution">
    <text evidence="1">The sequence shown here is derived from an EMBL/GenBank/DDBJ whole genome shotgun (WGS) entry which is preliminary data.</text>
</comment>
<accession>A0A5C6RFP8</accession>
<keyword evidence="2" id="KW-1185">Reference proteome</keyword>
<evidence type="ECO:0000313" key="1">
    <source>
        <dbReference type="EMBL" id="TXB60089.1"/>
    </source>
</evidence>